<dbReference type="Gene3D" id="1.10.10.10">
    <property type="entry name" value="Winged helix-like DNA-binding domain superfamily/Winged helix DNA-binding domain"/>
    <property type="match status" value="1"/>
</dbReference>
<evidence type="ECO:0000313" key="1">
    <source>
        <dbReference type="EMBL" id="OXT00679.1"/>
    </source>
</evidence>
<dbReference type="InterPro" id="IPR036388">
    <property type="entry name" value="WH-like_DNA-bd_sf"/>
</dbReference>
<reference evidence="2" key="1">
    <citation type="journal article" date="2017" name="Int. J. Syst. Evol. Microbiol.">
        <title>Notoacmeibacter marinus gen. nov., sp. nov., isolated from the gut of a limpet and proposal of Notoacmeibacteraceae fam. nov. in the order Rhizobiales of the class Alphaproteobacteria.</title>
        <authorList>
            <person name="Huang Z."/>
            <person name="Guo F."/>
            <person name="Lai Q."/>
        </authorList>
    </citation>
    <scope>NUCLEOTIDE SEQUENCE [LARGE SCALE GENOMIC DNA]</scope>
    <source>
        <strain evidence="2">XMTR2A4</strain>
    </source>
</reference>
<dbReference type="Gene3D" id="3.30.1490.190">
    <property type="match status" value="1"/>
</dbReference>
<keyword evidence="2" id="KW-1185">Reference proteome</keyword>
<comment type="caution">
    <text evidence="1">The sequence shown here is derived from an EMBL/GenBank/DDBJ whole genome shotgun (WGS) entry which is preliminary data.</text>
</comment>
<dbReference type="AlphaFoldDB" id="A0A231UXK3"/>
<name>A0A231UXK3_9HYPH</name>
<dbReference type="EMBL" id="NBYO01000002">
    <property type="protein sequence ID" value="OXT00679.1"/>
    <property type="molecule type" value="Genomic_DNA"/>
</dbReference>
<dbReference type="InterPro" id="IPR036390">
    <property type="entry name" value="WH_DNA-bd_sf"/>
</dbReference>
<protein>
    <submittedName>
        <fullName evidence="1">Uncharacterized protein</fullName>
    </submittedName>
</protein>
<accession>A0A231UXK3</accession>
<dbReference type="RefSeq" id="WP_094077502.1">
    <property type="nucleotide sequence ID" value="NZ_KZ851843.1"/>
</dbReference>
<organism evidence="1 2">
    <name type="scientific">Notoacmeibacter marinus</name>
    <dbReference type="NCBI Taxonomy" id="1876515"/>
    <lineage>
        <taxon>Bacteria</taxon>
        <taxon>Pseudomonadati</taxon>
        <taxon>Pseudomonadota</taxon>
        <taxon>Alphaproteobacteria</taxon>
        <taxon>Hyphomicrobiales</taxon>
        <taxon>Notoacmeibacteraceae</taxon>
        <taxon>Notoacmeibacter</taxon>
    </lineage>
</organism>
<dbReference type="OrthoDB" id="9801127at2"/>
<sequence>MTVCCDHHPPEETLTRNQRLVLETLRSEDKPLTAYNLLDRLRDDGLRAPPQIYRALDRLVNVGVVHRLDRLNAFISCNHNHCGGQGVLFAVCDACGSVEELKADTVESAILPTTEAIGFHAVQLVGEVRGLCGPCERKKTDG</sequence>
<dbReference type="InterPro" id="IPR043135">
    <property type="entry name" value="Fur_C"/>
</dbReference>
<dbReference type="SUPFAM" id="SSF46785">
    <property type="entry name" value="Winged helix' DNA-binding domain"/>
    <property type="match status" value="1"/>
</dbReference>
<proteinExistence type="predicted"/>
<gene>
    <name evidence="1" type="ORF">B7H23_11340</name>
</gene>
<dbReference type="Proteomes" id="UP000215405">
    <property type="component" value="Unassembled WGS sequence"/>
</dbReference>
<evidence type="ECO:0000313" key="2">
    <source>
        <dbReference type="Proteomes" id="UP000215405"/>
    </source>
</evidence>